<reference evidence="4 6" key="1">
    <citation type="journal article" date="2023" name="Microb. Genom.">
        <title>Mesoterricola silvestris gen. nov., sp. nov., Mesoterricola sediminis sp. nov., Geothrix oryzae sp. nov., Geothrix edaphica sp. nov., Geothrix rubra sp. nov., and Geothrix limicola sp. nov., six novel members of Acidobacteriota isolated from soils.</title>
        <authorList>
            <person name="Weisberg A.J."/>
            <person name="Pearce E."/>
            <person name="Kramer C.G."/>
            <person name="Chang J.H."/>
            <person name="Clarke C.R."/>
        </authorList>
    </citation>
    <scope>NUCLEOTIDE SEQUENCE</scope>
    <source>
        <strain evidence="5 6">NB05-1H</strain>
        <strain evidence="4">NRRL_B-16521</strain>
    </source>
</reference>
<feature type="domain" description="AMP-binding enzyme C-terminal" evidence="3">
    <location>
        <begin position="404"/>
        <end position="479"/>
    </location>
</feature>
<dbReference type="Pfam" id="PF13193">
    <property type="entry name" value="AMP-binding_C"/>
    <property type="match status" value="1"/>
</dbReference>
<feature type="domain" description="AMP-dependent synthetase/ligase" evidence="2">
    <location>
        <begin position="8"/>
        <end position="350"/>
    </location>
</feature>
<evidence type="ECO:0000259" key="2">
    <source>
        <dbReference type="Pfam" id="PF00501"/>
    </source>
</evidence>
<comment type="caution">
    <text evidence="4">The sequence shown here is derived from an EMBL/GenBank/DDBJ whole genome shotgun (WGS) entry which is preliminary data.</text>
</comment>
<protein>
    <submittedName>
        <fullName evidence="4">Amino acid adenylation domain-containing protein</fullName>
    </submittedName>
</protein>
<dbReference type="PROSITE" id="PS00455">
    <property type="entry name" value="AMP_BINDING"/>
    <property type="match status" value="1"/>
</dbReference>
<evidence type="ECO:0000313" key="4">
    <source>
        <dbReference type="EMBL" id="MDX2966523.1"/>
    </source>
</evidence>
<dbReference type="InterPro" id="IPR020845">
    <property type="entry name" value="AMP-binding_CS"/>
</dbReference>
<feature type="region of interest" description="Disordered" evidence="1">
    <location>
        <begin position="473"/>
        <end position="495"/>
    </location>
</feature>
<organism evidence="4 7">
    <name type="scientific">Streptomyces acidiscabies</name>
    <dbReference type="NCBI Taxonomy" id="42234"/>
    <lineage>
        <taxon>Bacteria</taxon>
        <taxon>Bacillati</taxon>
        <taxon>Actinomycetota</taxon>
        <taxon>Actinomycetes</taxon>
        <taxon>Kitasatosporales</taxon>
        <taxon>Streptomycetaceae</taxon>
        <taxon>Streptomyces</taxon>
    </lineage>
</organism>
<dbReference type="PANTHER" id="PTHR45527">
    <property type="entry name" value="NONRIBOSOMAL PEPTIDE SYNTHETASE"/>
    <property type="match status" value="1"/>
</dbReference>
<dbReference type="InterPro" id="IPR010071">
    <property type="entry name" value="AA_adenyl_dom"/>
</dbReference>
<feature type="compositionally biased region" description="Basic and acidic residues" evidence="1">
    <location>
        <begin position="479"/>
        <end position="495"/>
    </location>
</feature>
<dbReference type="Gene3D" id="3.30.300.30">
    <property type="match status" value="1"/>
</dbReference>
<dbReference type="EMBL" id="JARAWP010000018">
    <property type="protein sequence ID" value="MDX3021939.1"/>
    <property type="molecule type" value="Genomic_DNA"/>
</dbReference>
<evidence type="ECO:0000313" key="5">
    <source>
        <dbReference type="EMBL" id="MDX3021939.1"/>
    </source>
</evidence>
<dbReference type="AlphaFoldDB" id="A0AAP6BKP4"/>
<dbReference type="PANTHER" id="PTHR45527:SF1">
    <property type="entry name" value="FATTY ACID SYNTHASE"/>
    <property type="match status" value="1"/>
</dbReference>
<evidence type="ECO:0000313" key="7">
    <source>
        <dbReference type="Proteomes" id="UP001282288"/>
    </source>
</evidence>
<dbReference type="RefSeq" id="WP_010360324.1">
    <property type="nucleotide sequence ID" value="NZ_BCML01000001.1"/>
</dbReference>
<evidence type="ECO:0000256" key="1">
    <source>
        <dbReference type="SAM" id="MobiDB-lite"/>
    </source>
</evidence>
<dbReference type="GO" id="GO:0031177">
    <property type="term" value="F:phosphopantetheine binding"/>
    <property type="evidence" value="ECO:0007669"/>
    <property type="project" value="TreeGrafter"/>
</dbReference>
<dbReference type="EMBL" id="JARAWC010000061">
    <property type="protein sequence ID" value="MDX2966523.1"/>
    <property type="molecule type" value="Genomic_DNA"/>
</dbReference>
<accession>A0AAP6BKP4</accession>
<dbReference type="GO" id="GO:0005829">
    <property type="term" value="C:cytosol"/>
    <property type="evidence" value="ECO:0007669"/>
    <property type="project" value="TreeGrafter"/>
</dbReference>
<dbReference type="InterPro" id="IPR000873">
    <property type="entry name" value="AMP-dep_synth/lig_dom"/>
</dbReference>
<dbReference type="SUPFAM" id="SSF56801">
    <property type="entry name" value="Acetyl-CoA synthetase-like"/>
    <property type="match status" value="1"/>
</dbReference>
<evidence type="ECO:0000259" key="3">
    <source>
        <dbReference type="Pfam" id="PF13193"/>
    </source>
</evidence>
<dbReference type="GO" id="GO:0044550">
    <property type="term" value="P:secondary metabolite biosynthetic process"/>
    <property type="evidence" value="ECO:0007669"/>
    <property type="project" value="TreeGrafter"/>
</dbReference>
<name>A0AAP6BKP4_9ACTN</name>
<dbReference type="Proteomes" id="UP001272987">
    <property type="component" value="Unassembled WGS sequence"/>
</dbReference>
<dbReference type="Gene3D" id="3.40.50.12780">
    <property type="entry name" value="N-terminal domain of ligase-like"/>
    <property type="match status" value="1"/>
</dbReference>
<sequence length="495" mass="51857">MTTLVDLFRASAGRVPDGVALRGGGEEVTYAELDARSDRVARVLAGSGVGPGELVGAVVGRCVESVVTVLGILKSGAAYVPLDPAYPAERLRYVVADAGVRVSVGPRAREVPGVVLPLDGPGEGRPSAPSAGDPAYVIYTSGSTGRPKGCVVTHANVVALLEAALPLFGFGPRERWTLFHSLSFDFSVWEMWGAFVTGGTLVVVPDEVARSPERFVELLVEEGVTVLNQVPSVFRYTATAYREAGCPGLAVRWLVFGGEGVDLPVVREFLGGVGGVRPSVVNMYGITETTVHVTYKELDDAALAGEVRSPIGRALPHLSVRVLDADRRPVAVGSVGEMWVAGAGVSSGYLGRAELTRERFVALDSVVHYRTGDLARELPGGELEFVGRADDQLALRGFRIEPGEVEAVLRGSGLVSDVAVTVATTAAGAFLLAGVVAAPGQADGLAGRLRKHAAAELPAHMVPDRYRVLDALPLTPSGKTDRRALGAPRTAKETS</sequence>
<dbReference type="InterPro" id="IPR045851">
    <property type="entry name" value="AMP-bd_C_sf"/>
</dbReference>
<gene>
    <name evidence="4" type="ORF">PV399_43510</name>
    <name evidence="5" type="ORF">PV666_29210</name>
</gene>
<keyword evidence="6" id="KW-1185">Reference proteome</keyword>
<dbReference type="InterPro" id="IPR042099">
    <property type="entry name" value="ANL_N_sf"/>
</dbReference>
<evidence type="ECO:0000313" key="6">
    <source>
        <dbReference type="Proteomes" id="UP001272987"/>
    </source>
</evidence>
<dbReference type="NCBIfam" id="TIGR01733">
    <property type="entry name" value="AA-adenyl-dom"/>
    <property type="match status" value="1"/>
</dbReference>
<dbReference type="Pfam" id="PF00501">
    <property type="entry name" value="AMP-binding"/>
    <property type="match status" value="1"/>
</dbReference>
<dbReference type="InterPro" id="IPR025110">
    <property type="entry name" value="AMP-bd_C"/>
</dbReference>
<dbReference type="GO" id="GO:0043041">
    <property type="term" value="P:amino acid activation for nonribosomal peptide biosynthetic process"/>
    <property type="evidence" value="ECO:0007669"/>
    <property type="project" value="TreeGrafter"/>
</dbReference>
<proteinExistence type="predicted"/>
<dbReference type="Proteomes" id="UP001282288">
    <property type="component" value="Unassembled WGS sequence"/>
</dbReference>
<dbReference type="GeneID" id="69813866"/>